<dbReference type="SMART" id="SM00220">
    <property type="entry name" value="S_TKc"/>
    <property type="match status" value="1"/>
</dbReference>
<protein>
    <recommendedName>
        <fullName evidence="9">Protein kinase domain-containing protein</fullName>
    </recommendedName>
</protein>
<dbReference type="PANTHER" id="PTHR44329:SF289">
    <property type="entry name" value="SERINE_THREONINE-PROTEIN KINASE VIK"/>
    <property type="match status" value="1"/>
</dbReference>
<dbReference type="Pfam" id="PF07714">
    <property type="entry name" value="PK_Tyr_Ser-Thr"/>
    <property type="match status" value="1"/>
</dbReference>
<dbReference type="Gene3D" id="3.30.200.20">
    <property type="entry name" value="Phosphorylase Kinase, domain 1"/>
    <property type="match status" value="1"/>
</dbReference>
<evidence type="ECO:0000256" key="8">
    <source>
        <dbReference type="SAM" id="MobiDB-lite"/>
    </source>
</evidence>
<reference evidence="10" key="1">
    <citation type="submission" date="2020-11" db="EMBL/GenBank/DDBJ databases">
        <title>Chlorella ohadii genome sequencing and assembly.</title>
        <authorList>
            <person name="Murik O."/>
            <person name="Treves H."/>
            <person name="Kedem I."/>
            <person name="Shotland Y."/>
            <person name="Kaplan A."/>
        </authorList>
    </citation>
    <scope>NUCLEOTIDE SEQUENCE</scope>
    <source>
        <strain evidence="10">1</strain>
    </source>
</reference>
<feature type="compositionally biased region" description="Low complexity" evidence="8">
    <location>
        <begin position="33"/>
        <end position="47"/>
    </location>
</feature>
<feature type="domain" description="Protein kinase" evidence="9">
    <location>
        <begin position="154"/>
        <end position="416"/>
    </location>
</feature>
<evidence type="ECO:0000256" key="5">
    <source>
        <dbReference type="ARBA" id="ARBA00022840"/>
    </source>
</evidence>
<dbReference type="InterPro" id="IPR000719">
    <property type="entry name" value="Prot_kinase_dom"/>
</dbReference>
<feature type="region of interest" description="Disordered" evidence="8">
    <location>
        <begin position="111"/>
        <end position="136"/>
    </location>
</feature>
<keyword evidence="1 7" id="KW-0723">Serine/threonine-protein kinase</keyword>
<keyword evidence="5 6" id="KW-0067">ATP-binding</keyword>
<dbReference type="PANTHER" id="PTHR44329">
    <property type="entry name" value="SERINE/THREONINE-PROTEIN KINASE TNNI3K-RELATED"/>
    <property type="match status" value="1"/>
</dbReference>
<evidence type="ECO:0000313" key="11">
    <source>
        <dbReference type="Proteomes" id="UP001205105"/>
    </source>
</evidence>
<dbReference type="Proteomes" id="UP001205105">
    <property type="component" value="Unassembled WGS sequence"/>
</dbReference>
<keyword evidence="4" id="KW-0418">Kinase</keyword>
<dbReference type="InterPro" id="IPR001245">
    <property type="entry name" value="Ser-Thr/Tyr_kinase_cat_dom"/>
</dbReference>
<accession>A0AAD5DT58</accession>
<dbReference type="Gene3D" id="1.10.510.10">
    <property type="entry name" value="Transferase(Phosphotransferase) domain 1"/>
    <property type="match status" value="1"/>
</dbReference>
<evidence type="ECO:0000256" key="7">
    <source>
        <dbReference type="RuleBase" id="RU000304"/>
    </source>
</evidence>
<dbReference type="PROSITE" id="PS50011">
    <property type="entry name" value="PROTEIN_KINASE_DOM"/>
    <property type="match status" value="1"/>
</dbReference>
<name>A0AAD5DT58_9CHLO</name>
<dbReference type="InterPro" id="IPR017441">
    <property type="entry name" value="Protein_kinase_ATP_BS"/>
</dbReference>
<comment type="similarity">
    <text evidence="7">Belongs to the protein kinase superfamily.</text>
</comment>
<dbReference type="PROSITE" id="PS00107">
    <property type="entry name" value="PROTEIN_KINASE_ATP"/>
    <property type="match status" value="1"/>
</dbReference>
<evidence type="ECO:0000259" key="9">
    <source>
        <dbReference type="PROSITE" id="PS50011"/>
    </source>
</evidence>
<feature type="region of interest" description="Disordered" evidence="8">
    <location>
        <begin position="17"/>
        <end position="68"/>
    </location>
</feature>
<gene>
    <name evidence="10" type="ORF">COHA_004219</name>
</gene>
<evidence type="ECO:0000313" key="10">
    <source>
        <dbReference type="EMBL" id="KAI7842018.1"/>
    </source>
</evidence>
<evidence type="ECO:0000256" key="2">
    <source>
        <dbReference type="ARBA" id="ARBA00022679"/>
    </source>
</evidence>
<evidence type="ECO:0000256" key="3">
    <source>
        <dbReference type="ARBA" id="ARBA00022741"/>
    </source>
</evidence>
<evidence type="ECO:0000256" key="4">
    <source>
        <dbReference type="ARBA" id="ARBA00022777"/>
    </source>
</evidence>
<comment type="caution">
    <text evidence="10">The sequence shown here is derived from an EMBL/GenBank/DDBJ whole genome shotgun (WGS) entry which is preliminary data.</text>
</comment>
<dbReference type="AlphaFoldDB" id="A0AAD5DT58"/>
<keyword evidence="2" id="KW-0808">Transferase</keyword>
<dbReference type="EMBL" id="JADXDR010000056">
    <property type="protein sequence ID" value="KAI7842018.1"/>
    <property type="molecule type" value="Genomic_DNA"/>
</dbReference>
<feature type="compositionally biased region" description="Polar residues" evidence="8">
    <location>
        <begin position="111"/>
        <end position="122"/>
    </location>
</feature>
<evidence type="ECO:0000256" key="6">
    <source>
        <dbReference type="PROSITE-ProRule" id="PRU10141"/>
    </source>
</evidence>
<keyword evidence="3 6" id="KW-0547">Nucleotide-binding</keyword>
<organism evidence="10 11">
    <name type="scientific">Chlorella ohadii</name>
    <dbReference type="NCBI Taxonomy" id="2649997"/>
    <lineage>
        <taxon>Eukaryota</taxon>
        <taxon>Viridiplantae</taxon>
        <taxon>Chlorophyta</taxon>
        <taxon>core chlorophytes</taxon>
        <taxon>Trebouxiophyceae</taxon>
        <taxon>Chlorellales</taxon>
        <taxon>Chlorellaceae</taxon>
        <taxon>Chlorella clade</taxon>
        <taxon>Chlorella</taxon>
    </lineage>
</organism>
<evidence type="ECO:0000256" key="1">
    <source>
        <dbReference type="ARBA" id="ARBA00022527"/>
    </source>
</evidence>
<dbReference type="SUPFAM" id="SSF56112">
    <property type="entry name" value="Protein kinase-like (PK-like)"/>
    <property type="match status" value="1"/>
</dbReference>
<sequence>MLAFFALRPGRGWLRRKPEAAAAEDGPQSYKQASEAAPTEPAAAPPSNVSGAFWSSGDAQPGPQPLPHSYVSTAGLAISPAVAGAAWNVSHSSSAHSTASDPVLAFVTSHVASQPPSAQRQPSDPVISGSSGGGSSGLELRTDARLWEVQWAELTILRLLGRGSFGSVYLGEWNQVAVAVKVLICKDDIDSDQLQLPDRVLHELQAEAAVMSRMRHPNQGSLYDCLAAGREQAAAAAQLTWRRRLAMAVDAAAGLLYLHRRSIIHRDVKSPNLLVDEHFRVKVADFNLSKLLEGARPEASLTSAAATNPIWLAPEVLSGGSATAASDVYSFGLVLFELLTWRFPWTFAQMSPIQIGATVRQGGRPEVPPREALPGPDTASWAGLDAYVQLMRDCWAQRPGDRPTFDEVVGRLRRLLAETAGS</sequence>
<dbReference type="InterPro" id="IPR011009">
    <property type="entry name" value="Kinase-like_dom_sf"/>
</dbReference>
<proteinExistence type="inferred from homology"/>
<dbReference type="InterPro" id="IPR051681">
    <property type="entry name" value="Ser/Thr_Kinases-Pseudokinases"/>
</dbReference>
<keyword evidence="11" id="KW-1185">Reference proteome</keyword>
<feature type="binding site" evidence="6">
    <location>
        <position position="186"/>
    </location>
    <ligand>
        <name>ATP</name>
        <dbReference type="ChEBI" id="CHEBI:30616"/>
    </ligand>
</feature>
<dbReference type="GO" id="GO:0004674">
    <property type="term" value="F:protein serine/threonine kinase activity"/>
    <property type="evidence" value="ECO:0007669"/>
    <property type="project" value="UniProtKB-KW"/>
</dbReference>
<dbReference type="GO" id="GO:0005524">
    <property type="term" value="F:ATP binding"/>
    <property type="evidence" value="ECO:0007669"/>
    <property type="project" value="UniProtKB-UniRule"/>
</dbReference>
<dbReference type="PROSITE" id="PS00108">
    <property type="entry name" value="PROTEIN_KINASE_ST"/>
    <property type="match status" value="1"/>
</dbReference>
<dbReference type="InterPro" id="IPR008271">
    <property type="entry name" value="Ser/Thr_kinase_AS"/>
</dbReference>